<reference evidence="1 2" key="1">
    <citation type="submission" date="2014-11" db="EMBL/GenBank/DDBJ databases">
        <title>Genome sequence of Pseudomonas tuomuerensis JCM 14085.</title>
        <authorList>
            <person name="Shin S.-K."/>
            <person name="Yi H."/>
        </authorList>
    </citation>
    <scope>NUCLEOTIDE SEQUENCE [LARGE SCALE GENOMIC DNA]</scope>
    <source>
        <strain evidence="1 2">JCM 14085</strain>
    </source>
</reference>
<accession>A0A0B3C1B7</accession>
<keyword evidence="2" id="KW-1185">Reference proteome</keyword>
<evidence type="ECO:0000313" key="1">
    <source>
        <dbReference type="EMBL" id="KHO66714.1"/>
    </source>
</evidence>
<dbReference type="Proteomes" id="UP000030980">
    <property type="component" value="Unassembled WGS sequence"/>
</dbReference>
<evidence type="ECO:0000313" key="2">
    <source>
        <dbReference type="Proteomes" id="UP000030980"/>
    </source>
</evidence>
<dbReference type="STRING" id="706570.PT85_03625"/>
<organism evidence="1 2">
    <name type="scientific">Pseudomonas flexibilis</name>
    <dbReference type="NCBI Taxonomy" id="706570"/>
    <lineage>
        <taxon>Bacteria</taxon>
        <taxon>Pseudomonadati</taxon>
        <taxon>Pseudomonadota</taxon>
        <taxon>Gammaproteobacteria</taxon>
        <taxon>Pseudomonadales</taxon>
        <taxon>Pseudomonadaceae</taxon>
        <taxon>Pseudomonas</taxon>
    </lineage>
</organism>
<sequence>MEPDPVPPTLGQIQDLRRAAYAAESDPLRNEADYDALVSGTEPDYTAWMAAVEAIKARYPLPEL</sequence>
<protein>
    <submittedName>
        <fullName evidence="1">Uncharacterized protein</fullName>
    </submittedName>
</protein>
<dbReference type="EMBL" id="JTAK01000001">
    <property type="protein sequence ID" value="KHO66714.1"/>
    <property type="molecule type" value="Genomic_DNA"/>
</dbReference>
<comment type="caution">
    <text evidence="1">The sequence shown here is derived from an EMBL/GenBank/DDBJ whole genome shotgun (WGS) entry which is preliminary data.</text>
</comment>
<dbReference type="AlphaFoldDB" id="A0A0B3C1B7"/>
<gene>
    <name evidence="1" type="ORF">PT85_03625</name>
</gene>
<proteinExistence type="predicted"/>
<name>A0A0B3C1B7_9PSED</name>